<dbReference type="InterPro" id="IPR002121">
    <property type="entry name" value="HRDC_dom"/>
</dbReference>
<dbReference type="AlphaFoldDB" id="A0A381YCA2"/>
<dbReference type="PROSITE" id="PS50967">
    <property type="entry name" value="HRDC"/>
    <property type="match status" value="1"/>
</dbReference>
<evidence type="ECO:0000256" key="1">
    <source>
        <dbReference type="ARBA" id="ARBA00023054"/>
    </source>
</evidence>
<dbReference type="PANTHER" id="PTHR30563:SF0">
    <property type="entry name" value="DNA RECOMBINATION PROTEIN RMUC"/>
    <property type="match status" value="1"/>
</dbReference>
<evidence type="ECO:0000313" key="4">
    <source>
        <dbReference type="EMBL" id="SVA74726.1"/>
    </source>
</evidence>
<accession>A0A381YCA2</accession>
<dbReference type="EMBL" id="UINC01017903">
    <property type="protein sequence ID" value="SVA74726.1"/>
    <property type="molecule type" value="Genomic_DNA"/>
</dbReference>
<dbReference type="GO" id="GO:0006310">
    <property type="term" value="P:DNA recombination"/>
    <property type="evidence" value="ECO:0007669"/>
    <property type="project" value="UniProtKB-KW"/>
</dbReference>
<feature type="domain" description="HRDC" evidence="3">
    <location>
        <begin position="14"/>
        <end position="94"/>
    </location>
</feature>
<reference evidence="4" key="1">
    <citation type="submission" date="2018-05" db="EMBL/GenBank/DDBJ databases">
        <authorList>
            <person name="Lanie J.A."/>
            <person name="Ng W.-L."/>
            <person name="Kazmierczak K.M."/>
            <person name="Andrzejewski T.M."/>
            <person name="Davidsen T.M."/>
            <person name="Wayne K.J."/>
            <person name="Tettelin H."/>
            <person name="Glass J.I."/>
            <person name="Rusch D."/>
            <person name="Podicherti R."/>
            <person name="Tsui H.-C.T."/>
            <person name="Winkler M.E."/>
        </authorList>
    </citation>
    <scope>NUCLEOTIDE SEQUENCE</scope>
</reference>
<name>A0A381YCA2_9ZZZZ</name>
<keyword evidence="2" id="KW-0233">DNA recombination</keyword>
<dbReference type="Pfam" id="PF00570">
    <property type="entry name" value="HRDC"/>
    <property type="match status" value="1"/>
</dbReference>
<dbReference type="GO" id="GO:0000166">
    <property type="term" value="F:nucleotide binding"/>
    <property type="evidence" value="ECO:0007669"/>
    <property type="project" value="InterPro"/>
</dbReference>
<dbReference type="PANTHER" id="PTHR30563">
    <property type="entry name" value="DNA RECOMBINATION PROTEIN RMUC"/>
    <property type="match status" value="1"/>
</dbReference>
<organism evidence="4">
    <name type="scientific">marine metagenome</name>
    <dbReference type="NCBI Taxonomy" id="408172"/>
    <lineage>
        <taxon>unclassified sequences</taxon>
        <taxon>metagenomes</taxon>
        <taxon>ecological metagenomes</taxon>
    </lineage>
</organism>
<dbReference type="GO" id="GO:0003676">
    <property type="term" value="F:nucleic acid binding"/>
    <property type="evidence" value="ECO:0007669"/>
    <property type="project" value="InterPro"/>
</dbReference>
<keyword evidence="1" id="KW-0175">Coiled coil</keyword>
<dbReference type="Pfam" id="PF02646">
    <property type="entry name" value="RmuC"/>
    <property type="match status" value="1"/>
</dbReference>
<proteinExistence type="predicted"/>
<gene>
    <name evidence="4" type="ORF">METZ01_LOCUS127580</name>
</gene>
<dbReference type="InterPro" id="IPR010997">
    <property type="entry name" value="HRDC-like_sf"/>
</dbReference>
<evidence type="ECO:0000256" key="2">
    <source>
        <dbReference type="ARBA" id="ARBA00023172"/>
    </source>
</evidence>
<dbReference type="SUPFAM" id="SSF46785">
    <property type="entry name" value="Winged helix' DNA-binding domain"/>
    <property type="match status" value="1"/>
</dbReference>
<dbReference type="InterPro" id="IPR036390">
    <property type="entry name" value="WH_DNA-bd_sf"/>
</dbReference>
<sequence>VNETAEGQVTEGRVAYDSALEKMLRAYRLKQSNDRGIHSYQVFHDETLRELVKSKPRYPESLGDVHRFGPKTIGAHGKQVLRVIDEWADVRWDSEEQGEFLSFDASVFEETLGNSSWTKILSQLYLSFSQGRPRVTSKDLVVRSGCSEETVRRALVEMEEAGMILRGGRGEGHMLDSAKERIENLILALERIEGKGRREEIMHLINHLNVKDAKDRESEIDAGLLNLVDGDPASVQGYLEDPFEANIWAANHLLGLLGTYQQTSDRTSQVISRFSTGNDAENWRELLRPDAAVRLPGGELLCIEAALPLTAFRELIAIPKDEKKAIAEGESYFWGRLKYTIRTTCERFVRPDLKTANYCLLYIPSEEIFSYISSNQIGLLEWAHQEFNVILAGPSNLIASFQFEEEMGILEYAIAKMGEGELWTTEKNLVEHLESIDMYKGDEVFLFDAKSVEQGEYKLSKNEFFDKIKAFAELSSRKRMTSLQSQIIILQALVELHERKKSKYIPRSELMAEAETMGLKRSNSRFSQILSSLEEDGLIGRKSLQDLELGSIGVTLKPKSQNERLMPRFWKKRIAELFDDEGNFHFES</sequence>
<dbReference type="InterPro" id="IPR044876">
    <property type="entry name" value="HRDC_dom_sf"/>
</dbReference>
<dbReference type="SUPFAM" id="SSF47819">
    <property type="entry name" value="HRDC-like"/>
    <property type="match status" value="1"/>
</dbReference>
<evidence type="ECO:0000259" key="3">
    <source>
        <dbReference type="PROSITE" id="PS50967"/>
    </source>
</evidence>
<protein>
    <recommendedName>
        <fullName evidence="3">HRDC domain-containing protein</fullName>
    </recommendedName>
</protein>
<feature type="non-terminal residue" evidence="4">
    <location>
        <position position="1"/>
    </location>
</feature>
<dbReference type="InterPro" id="IPR003798">
    <property type="entry name" value="DNA_recombination_RmuC"/>
</dbReference>
<dbReference type="Gene3D" id="1.10.150.80">
    <property type="entry name" value="HRDC domain"/>
    <property type="match status" value="1"/>
</dbReference>